<evidence type="ECO:0000256" key="5">
    <source>
        <dbReference type="ARBA" id="ARBA00023002"/>
    </source>
</evidence>
<dbReference type="InterPro" id="IPR013985">
    <property type="entry name" value="Ald_Fedxn_OxRdtase_dom3"/>
</dbReference>
<keyword evidence="3" id="KW-0004">4Fe-4S</keyword>
<dbReference type="SUPFAM" id="SSF48310">
    <property type="entry name" value="Aldehyde ferredoxin oxidoreductase, C-terminal domains"/>
    <property type="match status" value="1"/>
</dbReference>
<dbReference type="GO" id="GO:0051539">
    <property type="term" value="F:4 iron, 4 sulfur cluster binding"/>
    <property type="evidence" value="ECO:0007669"/>
    <property type="project" value="UniProtKB-KW"/>
</dbReference>
<keyword evidence="11" id="KW-1185">Reference proteome</keyword>
<evidence type="ECO:0000256" key="8">
    <source>
        <dbReference type="ARBA" id="ARBA00049934"/>
    </source>
</evidence>
<dbReference type="SUPFAM" id="SSF56228">
    <property type="entry name" value="Aldehyde ferredoxin oxidoreductase, N-terminal domain"/>
    <property type="match status" value="1"/>
</dbReference>
<dbReference type="PANTHER" id="PTHR30038">
    <property type="entry name" value="ALDEHYDE FERREDOXIN OXIDOREDUCTASE"/>
    <property type="match status" value="1"/>
</dbReference>
<dbReference type="InterPro" id="IPR001203">
    <property type="entry name" value="OxRdtase_Ald_Fedxn_C"/>
</dbReference>
<evidence type="ECO:0000256" key="2">
    <source>
        <dbReference type="ARBA" id="ARBA00011032"/>
    </source>
</evidence>
<dbReference type="InterPro" id="IPR051919">
    <property type="entry name" value="W-dependent_AOR"/>
</dbReference>
<evidence type="ECO:0000259" key="9">
    <source>
        <dbReference type="SMART" id="SM00790"/>
    </source>
</evidence>
<dbReference type="Gene3D" id="1.10.569.10">
    <property type="entry name" value="Aldehyde Ferredoxin Oxidoreductase Protein, subunit A, domain 2"/>
    <property type="match status" value="1"/>
</dbReference>
<dbReference type="Gene3D" id="3.60.9.10">
    <property type="entry name" value="Aldehyde ferredoxin oxidoreductase, N-terminal domain"/>
    <property type="match status" value="1"/>
</dbReference>
<dbReference type="KEGG" id="seds:AAY24_06505"/>
<evidence type="ECO:0000256" key="6">
    <source>
        <dbReference type="ARBA" id="ARBA00023004"/>
    </source>
</evidence>
<evidence type="ECO:0000256" key="4">
    <source>
        <dbReference type="ARBA" id="ARBA00022723"/>
    </source>
</evidence>
<dbReference type="GO" id="GO:0046872">
    <property type="term" value="F:metal ion binding"/>
    <property type="evidence" value="ECO:0007669"/>
    <property type="project" value="UniProtKB-KW"/>
</dbReference>
<dbReference type="InterPro" id="IPR013984">
    <property type="entry name" value="Ald_Fedxn_OxRdtase_dom2"/>
</dbReference>
<evidence type="ECO:0000256" key="1">
    <source>
        <dbReference type="ARBA" id="ARBA00001966"/>
    </source>
</evidence>
<dbReference type="OrthoDB" id="9763894at2"/>
<dbReference type="InterPro" id="IPR036021">
    <property type="entry name" value="Tungsten_al_ferr_oxy-like_C"/>
</dbReference>
<dbReference type="GO" id="GO:0009055">
    <property type="term" value="F:electron transfer activity"/>
    <property type="evidence" value="ECO:0007669"/>
    <property type="project" value="InterPro"/>
</dbReference>
<dbReference type="AlphaFoldDB" id="A0A0F7JZP6"/>
<dbReference type="GO" id="GO:0016625">
    <property type="term" value="F:oxidoreductase activity, acting on the aldehyde or oxo group of donors, iron-sulfur protein as acceptor"/>
    <property type="evidence" value="ECO:0007669"/>
    <property type="project" value="InterPro"/>
</dbReference>
<evidence type="ECO:0000313" key="11">
    <source>
        <dbReference type="Proteomes" id="UP000034410"/>
    </source>
</evidence>
<comment type="cofactor">
    <cofactor evidence="8">
        <name>tungstopterin</name>
        <dbReference type="ChEBI" id="CHEBI:30402"/>
    </cofactor>
</comment>
<dbReference type="InterPro" id="IPR013983">
    <property type="entry name" value="Ald_Fedxn_OxRdtase_N"/>
</dbReference>
<evidence type="ECO:0000256" key="3">
    <source>
        <dbReference type="ARBA" id="ARBA00022485"/>
    </source>
</evidence>
<reference evidence="10 11" key="1">
    <citation type="journal article" date="2015" name="Genome Announc.">
        <title>Complete Genome Sequence of Sedimenticola thiotaurini Strain SIP-G1, a Polyphosphate- and Polyhydroxyalkanoate-Accumulating Sulfur-Oxidizing Gammaproteobacterium Isolated from Salt Marsh Sediments.</title>
        <authorList>
            <person name="Flood B.E."/>
            <person name="Jones D.S."/>
            <person name="Bailey J.V."/>
        </authorList>
    </citation>
    <scope>NUCLEOTIDE SEQUENCE [LARGE SCALE GENOMIC DNA]</scope>
    <source>
        <strain evidence="10 11">SIP-G1</strain>
    </source>
</reference>
<evidence type="ECO:0000256" key="7">
    <source>
        <dbReference type="ARBA" id="ARBA00023014"/>
    </source>
</evidence>
<dbReference type="EMBL" id="CP011412">
    <property type="protein sequence ID" value="AKH20063.1"/>
    <property type="molecule type" value="Genomic_DNA"/>
</dbReference>
<comment type="similarity">
    <text evidence="2">Belongs to the AOR/FOR family.</text>
</comment>
<name>A0A0F7JZP6_9GAMM</name>
<feature type="domain" description="Aldehyde ferredoxin oxidoreductase N-terminal" evidence="9">
    <location>
        <begin position="3"/>
        <end position="206"/>
    </location>
</feature>
<keyword evidence="7" id="KW-0411">Iron-sulfur</keyword>
<dbReference type="InterPro" id="IPR036503">
    <property type="entry name" value="Ald_Fedxn_OxRdtase_N_sf"/>
</dbReference>
<dbReference type="Gene3D" id="1.10.599.10">
    <property type="entry name" value="Aldehyde Ferredoxin Oxidoreductase Protein, subunit A, domain 3"/>
    <property type="match status" value="1"/>
</dbReference>
<gene>
    <name evidence="10" type="ORF">AAY24_06505</name>
</gene>
<dbReference type="Proteomes" id="UP000034410">
    <property type="component" value="Chromosome"/>
</dbReference>
<evidence type="ECO:0000313" key="10">
    <source>
        <dbReference type="EMBL" id="AKH20063.1"/>
    </source>
</evidence>
<dbReference type="RefSeq" id="WP_046858998.1">
    <property type="nucleotide sequence ID" value="NZ_CP011412.1"/>
</dbReference>
<dbReference type="Pfam" id="PF01314">
    <property type="entry name" value="AFOR_C"/>
    <property type="match status" value="1"/>
</dbReference>
<dbReference type="Pfam" id="PF02730">
    <property type="entry name" value="AFOR_N"/>
    <property type="match status" value="1"/>
</dbReference>
<keyword evidence="4" id="KW-0479">Metal-binding</keyword>
<dbReference type="PATRIC" id="fig|1543721.4.peg.1349"/>
<accession>A0A0F7JZP6</accession>
<proteinExistence type="inferred from homology"/>
<protein>
    <submittedName>
        <fullName evidence="10">Aldehyde:ferredoxin oxidoreductase</fullName>
    </submittedName>
</protein>
<keyword evidence="6" id="KW-0408">Iron</keyword>
<organism evidence="10 11">
    <name type="scientific">Sedimenticola thiotaurini</name>
    <dbReference type="NCBI Taxonomy" id="1543721"/>
    <lineage>
        <taxon>Bacteria</taxon>
        <taxon>Pseudomonadati</taxon>
        <taxon>Pseudomonadota</taxon>
        <taxon>Gammaproteobacteria</taxon>
        <taxon>Chromatiales</taxon>
        <taxon>Sedimenticolaceae</taxon>
        <taxon>Sedimenticola</taxon>
    </lineage>
</organism>
<dbReference type="SMART" id="SM00790">
    <property type="entry name" value="AFOR_N"/>
    <property type="match status" value="1"/>
</dbReference>
<keyword evidence="5" id="KW-0560">Oxidoreductase</keyword>
<comment type="cofactor">
    <cofactor evidence="1">
        <name>[4Fe-4S] cluster</name>
        <dbReference type="ChEBI" id="CHEBI:49883"/>
    </cofactor>
</comment>
<sequence>MGWQKKILRVNLTEGTCAPEPLNMAWAADYLGQRGLGSKYLAEEVDPKVDPLSPDNKLIFATGPLTGTASSTSARYSVITKGALTGAIACSNSGGYFGAELKFAGWDMIIFEGRAPKPVYLYINDDHAELLPADEIWGKSVWDADKILHAKHQDPQLKISAIGRAGEEGVMFACIVNDLHRAAGRSGVGTVMGSKNLKAVAVRGTKGVSVKDPVRFMETVAEKKKILAENPVTGQGLPTYGTQVLMNVINEVGALPTNNASAVQFDGASKISGEAMHEPRASDGKANLVTNQACFGCTIACGRVARIDKEHYTVKNRPEYWGASGGLEYENAWSLGADCGVDDLDALTFANYICNEQGFDPITFGATMAAAMELYEMGVITDEDTGGVKLNFGSAEALTTMAELVGKGEGFGKILGLGSKRLCEKYGHPELSMSVKGQEFPAYDPRGIQGMGLTYATSNRGACHLRSYTVASEILGIPEKTDPLVTEGKAGLVKAFQDATAAVDSSGLCVFTTFAWTLEDFYPQIDAACEGEWTLERLAETGERIWNLERQFNMAAGFTAKDDTLPKRLLTEPATTGPAAGKVSGLAKMLPEYYELRGWSKEGVPTPDTLRGLGLS</sequence>
<dbReference type="PANTHER" id="PTHR30038:SF0">
    <property type="entry name" value="TUNGSTEN-CONTAINING ALDEHYDE FERREDOXIN OXIDOREDUCTASE"/>
    <property type="match status" value="1"/>
</dbReference>